<name>A0ABQ9JYF3_9CUCU</name>
<comment type="caution">
    <text evidence="2">The sequence shown here is derived from an EMBL/GenBank/DDBJ whole genome shotgun (WGS) entry which is preliminary data.</text>
</comment>
<protein>
    <submittedName>
        <fullName evidence="2">Uncharacterized protein</fullName>
    </submittedName>
</protein>
<evidence type="ECO:0000313" key="3">
    <source>
        <dbReference type="Proteomes" id="UP001162164"/>
    </source>
</evidence>
<organism evidence="2 3">
    <name type="scientific">Molorchus minor</name>
    <dbReference type="NCBI Taxonomy" id="1323400"/>
    <lineage>
        <taxon>Eukaryota</taxon>
        <taxon>Metazoa</taxon>
        <taxon>Ecdysozoa</taxon>
        <taxon>Arthropoda</taxon>
        <taxon>Hexapoda</taxon>
        <taxon>Insecta</taxon>
        <taxon>Pterygota</taxon>
        <taxon>Neoptera</taxon>
        <taxon>Endopterygota</taxon>
        <taxon>Coleoptera</taxon>
        <taxon>Polyphaga</taxon>
        <taxon>Cucujiformia</taxon>
        <taxon>Chrysomeloidea</taxon>
        <taxon>Cerambycidae</taxon>
        <taxon>Lamiinae</taxon>
        <taxon>Monochamini</taxon>
        <taxon>Molorchus</taxon>
    </lineage>
</organism>
<reference evidence="2" key="1">
    <citation type="journal article" date="2023" name="Insect Mol. Biol.">
        <title>Genome sequencing provides insights into the evolution of gene families encoding plant cell wall-degrading enzymes in longhorned beetles.</title>
        <authorList>
            <person name="Shin N.R."/>
            <person name="Okamura Y."/>
            <person name="Kirsch R."/>
            <person name="Pauchet Y."/>
        </authorList>
    </citation>
    <scope>NUCLEOTIDE SEQUENCE</scope>
    <source>
        <strain evidence="2">MMC_N1</strain>
    </source>
</reference>
<keyword evidence="3" id="KW-1185">Reference proteome</keyword>
<feature type="region of interest" description="Disordered" evidence="1">
    <location>
        <begin position="137"/>
        <end position="161"/>
    </location>
</feature>
<proteinExistence type="predicted"/>
<dbReference type="Proteomes" id="UP001162164">
    <property type="component" value="Unassembled WGS sequence"/>
</dbReference>
<dbReference type="EMBL" id="JAPWTJ010000127">
    <property type="protein sequence ID" value="KAJ8982388.1"/>
    <property type="molecule type" value="Genomic_DNA"/>
</dbReference>
<evidence type="ECO:0000256" key="1">
    <source>
        <dbReference type="SAM" id="MobiDB-lite"/>
    </source>
</evidence>
<feature type="compositionally biased region" description="Basic and acidic residues" evidence="1">
    <location>
        <begin position="144"/>
        <end position="161"/>
    </location>
</feature>
<evidence type="ECO:0000313" key="2">
    <source>
        <dbReference type="EMBL" id="KAJ8982388.1"/>
    </source>
</evidence>
<sequence>MYAHNPAYNSSSINRIVDNLQKGVSNVDVYKPTLPQAWNAGSSPKPQHFSSSTLPRSKPKPPLSPSYKPSVIPPVFIPKESSTPLPNLNTPTYNAQQGYLPHQPYQPILQVQNDYISPQIPSPRKISYSQNYNTAPRGWGQIKDSYKPVTFDKPKESYSDF</sequence>
<feature type="compositionally biased region" description="Polar residues" evidence="1">
    <location>
        <begin position="39"/>
        <end position="49"/>
    </location>
</feature>
<feature type="region of interest" description="Disordered" evidence="1">
    <location>
        <begin position="36"/>
        <end position="67"/>
    </location>
</feature>
<gene>
    <name evidence="2" type="ORF">NQ317_009643</name>
</gene>
<accession>A0ABQ9JYF3</accession>